<feature type="region of interest" description="Disordered" evidence="1">
    <location>
        <begin position="8"/>
        <end position="46"/>
    </location>
</feature>
<reference evidence="2 3" key="1">
    <citation type="submission" date="2018-01" db="EMBL/GenBank/DDBJ databases">
        <title>Whole genome analyses suggest that Burkholderia sensu lato contains two further novel genera in the rhizoxinica-symbiotica group Mycetohabitans gen. nov., and Trinickia gen. nov.: implications for the evolution of diazotrophy and nodulation in the Burkholderiaceae.</title>
        <authorList>
            <person name="Estrada-de los Santos P."/>
            <person name="Palmer M."/>
            <person name="Chavez-Ramirez B."/>
            <person name="Beukes C."/>
            <person name="Steenkamp E.T."/>
            <person name="Hirsch A.M."/>
            <person name="Manyaka P."/>
            <person name="Maluk M."/>
            <person name="Lafos M."/>
            <person name="Crook M."/>
            <person name="Gross E."/>
            <person name="Simon M.F."/>
            <person name="Bueno dos Reis Junior F."/>
            <person name="Poole P.S."/>
            <person name="Venter S.N."/>
            <person name="James E.K."/>
        </authorList>
    </citation>
    <scope>NUCLEOTIDE SEQUENCE [LARGE SCALE GENOMIC DNA]</scope>
    <source>
        <strain evidence="2 3">JPY 581</strain>
    </source>
</reference>
<accession>A0A2N7X5N6</accession>
<sequence>MWRQRVLAQALAQPTAAQQKNPGQAQRDDWAERKTQAAGRPRRFQQRVREREALVVARSDRTTYVALTT</sequence>
<dbReference type="Proteomes" id="UP000235777">
    <property type="component" value="Unassembled WGS sequence"/>
</dbReference>
<evidence type="ECO:0000313" key="2">
    <source>
        <dbReference type="EMBL" id="PMS36881.1"/>
    </source>
</evidence>
<proteinExistence type="predicted"/>
<comment type="caution">
    <text evidence="2">The sequence shown here is derived from an EMBL/GenBank/DDBJ whole genome shotgun (WGS) entry which is preliminary data.</text>
</comment>
<gene>
    <name evidence="2" type="ORF">C0Z20_09045</name>
</gene>
<name>A0A2N7X5N6_9BURK</name>
<dbReference type="EMBL" id="PNYC01000005">
    <property type="protein sequence ID" value="PMS36881.1"/>
    <property type="molecule type" value="Genomic_DNA"/>
</dbReference>
<feature type="compositionally biased region" description="Low complexity" evidence="1">
    <location>
        <begin position="8"/>
        <end position="19"/>
    </location>
</feature>
<keyword evidence="3" id="KW-1185">Reference proteome</keyword>
<feature type="compositionally biased region" description="Basic and acidic residues" evidence="1">
    <location>
        <begin position="26"/>
        <end position="35"/>
    </location>
</feature>
<evidence type="ECO:0000313" key="3">
    <source>
        <dbReference type="Proteomes" id="UP000235777"/>
    </source>
</evidence>
<organism evidence="2 3">
    <name type="scientific">Trinickia symbiotica</name>
    <dbReference type="NCBI Taxonomy" id="863227"/>
    <lineage>
        <taxon>Bacteria</taxon>
        <taxon>Pseudomonadati</taxon>
        <taxon>Pseudomonadota</taxon>
        <taxon>Betaproteobacteria</taxon>
        <taxon>Burkholderiales</taxon>
        <taxon>Burkholderiaceae</taxon>
        <taxon>Trinickia</taxon>
    </lineage>
</organism>
<protein>
    <submittedName>
        <fullName evidence="2">Uncharacterized protein</fullName>
    </submittedName>
</protein>
<evidence type="ECO:0000256" key="1">
    <source>
        <dbReference type="SAM" id="MobiDB-lite"/>
    </source>
</evidence>
<dbReference type="AlphaFoldDB" id="A0A2N7X5N6"/>